<dbReference type="EMBL" id="FTNF01000048">
    <property type="protein sequence ID" value="SIS03593.1"/>
    <property type="molecule type" value="Genomic_DNA"/>
</dbReference>
<accession>A0A1N7FTB0</accession>
<evidence type="ECO:0000313" key="1">
    <source>
        <dbReference type="EMBL" id="SIS03593.1"/>
    </source>
</evidence>
<dbReference type="AlphaFoldDB" id="A0A1N7FTB0"/>
<evidence type="ECO:0000313" key="2">
    <source>
        <dbReference type="Proteomes" id="UP000186004"/>
    </source>
</evidence>
<reference evidence="1 2" key="1">
    <citation type="submission" date="2017-01" db="EMBL/GenBank/DDBJ databases">
        <authorList>
            <person name="Mah S.A."/>
            <person name="Swanson W.J."/>
            <person name="Moy G.W."/>
            <person name="Vacquier V.D."/>
        </authorList>
    </citation>
    <scope>NUCLEOTIDE SEQUENCE [LARGE SCALE GENOMIC DNA]</scope>
    <source>
        <strain evidence="1 2">DSM 45758</strain>
    </source>
</reference>
<dbReference type="Proteomes" id="UP000186004">
    <property type="component" value="Unassembled WGS sequence"/>
</dbReference>
<protein>
    <submittedName>
        <fullName evidence="1">Uncharacterized protein</fullName>
    </submittedName>
</protein>
<sequence>MSRWMMPFSRQIRSNITSPPLPNRSVNCLPLSVRTSSGTPNRCKASAKARQTARPVARLTTWAMTQKREWSSTPVTTLASVPSASMIPPTMSICHNSIGRDCCQRT</sequence>
<keyword evidence="2" id="KW-1185">Reference proteome</keyword>
<proteinExistence type="predicted"/>
<organism evidence="1 2">
    <name type="scientific">Micromonospora avicenniae</name>
    <dbReference type="NCBI Taxonomy" id="1198245"/>
    <lineage>
        <taxon>Bacteria</taxon>
        <taxon>Bacillati</taxon>
        <taxon>Actinomycetota</taxon>
        <taxon>Actinomycetes</taxon>
        <taxon>Micromonosporales</taxon>
        <taxon>Micromonosporaceae</taxon>
        <taxon>Micromonospora</taxon>
    </lineage>
</organism>
<name>A0A1N7FTB0_9ACTN</name>
<gene>
    <name evidence="1" type="ORF">SAMN05444858_1485</name>
</gene>